<evidence type="ECO:0000256" key="11">
    <source>
        <dbReference type="SAM" id="Phobius"/>
    </source>
</evidence>
<dbReference type="InterPro" id="IPR003661">
    <property type="entry name" value="HisK_dim/P_dom"/>
</dbReference>
<evidence type="ECO:0000259" key="13">
    <source>
        <dbReference type="PROSITE" id="PS50885"/>
    </source>
</evidence>
<dbReference type="SMART" id="SM00304">
    <property type="entry name" value="HAMP"/>
    <property type="match status" value="1"/>
</dbReference>
<reference evidence="14 15" key="1">
    <citation type="submission" date="2023-12" db="EMBL/GenBank/DDBJ databases">
        <title>the genome sequence of Hyalangium sp. s54d21.</title>
        <authorList>
            <person name="Zhang X."/>
        </authorList>
    </citation>
    <scope>NUCLEOTIDE SEQUENCE [LARGE SCALE GENOMIC DNA]</scope>
    <source>
        <strain evidence="15">s54d21</strain>
    </source>
</reference>
<keyword evidence="5" id="KW-0808">Transferase</keyword>
<evidence type="ECO:0000256" key="5">
    <source>
        <dbReference type="ARBA" id="ARBA00022679"/>
    </source>
</evidence>
<dbReference type="InterPro" id="IPR003660">
    <property type="entry name" value="HAMP_dom"/>
</dbReference>
<dbReference type="CDD" id="cd00082">
    <property type="entry name" value="HisKA"/>
    <property type="match status" value="1"/>
</dbReference>
<dbReference type="SMART" id="SM00387">
    <property type="entry name" value="HATPase_c"/>
    <property type="match status" value="1"/>
</dbReference>
<keyword evidence="11" id="KW-1133">Transmembrane helix</keyword>
<dbReference type="RefSeq" id="WP_321548891.1">
    <property type="nucleotide sequence ID" value="NZ_JAXIVS010000010.1"/>
</dbReference>
<dbReference type="EC" id="2.7.13.3" evidence="3"/>
<evidence type="ECO:0000256" key="9">
    <source>
        <dbReference type="ARBA" id="ARBA00023012"/>
    </source>
</evidence>
<feature type="transmembrane region" description="Helical" evidence="11">
    <location>
        <begin position="192"/>
        <end position="212"/>
    </location>
</feature>
<keyword evidence="15" id="KW-1185">Reference proteome</keyword>
<evidence type="ECO:0000256" key="1">
    <source>
        <dbReference type="ARBA" id="ARBA00000085"/>
    </source>
</evidence>
<evidence type="ECO:0000256" key="4">
    <source>
        <dbReference type="ARBA" id="ARBA00022553"/>
    </source>
</evidence>
<evidence type="ECO:0000256" key="8">
    <source>
        <dbReference type="ARBA" id="ARBA00022840"/>
    </source>
</evidence>
<dbReference type="EMBL" id="JAXIVS010000010">
    <property type="protein sequence ID" value="MDY7230169.1"/>
    <property type="molecule type" value="Genomic_DNA"/>
</dbReference>
<keyword evidence="4" id="KW-0597">Phosphoprotein</keyword>
<dbReference type="Gene3D" id="6.10.340.10">
    <property type="match status" value="1"/>
</dbReference>
<dbReference type="PRINTS" id="PR00344">
    <property type="entry name" value="BCTRLSENSOR"/>
</dbReference>
<evidence type="ECO:0000256" key="6">
    <source>
        <dbReference type="ARBA" id="ARBA00022741"/>
    </source>
</evidence>
<proteinExistence type="predicted"/>
<dbReference type="Gene3D" id="1.10.287.130">
    <property type="match status" value="1"/>
</dbReference>
<evidence type="ECO:0000259" key="12">
    <source>
        <dbReference type="PROSITE" id="PS50109"/>
    </source>
</evidence>
<dbReference type="PROSITE" id="PS50109">
    <property type="entry name" value="HIS_KIN"/>
    <property type="match status" value="1"/>
</dbReference>
<keyword evidence="11" id="KW-0812">Transmembrane</keyword>
<dbReference type="SUPFAM" id="SSF47384">
    <property type="entry name" value="Homodimeric domain of signal transducing histidine kinase"/>
    <property type="match status" value="1"/>
</dbReference>
<sequence length="565" mass="62177">MTMRAKVLLFAAVAVGLMGAMGGALFQGAFRGQWLRVRLASVHQQLGLYDQMYHRAWDFLERLRQASSEGQDTRGLRVEYERGVAEALAKLEASIPEERGWDEVKEDPNELRYLADIHQAQRQWATRVEAMARSASAQAPLSPEVWWRGFTDFEKEVGPHIAQADGAKREKLRVMRQLFDQSFRSALRVGTLVPLLCVVLVGVLAGLILVPLQRELRELRMGAERIGQGHFEVELPARRRDELGALASAFNRMAAELRQTLEEKQRLMQAEAQAAEREFRRYNALLEETVHTRTAQLETANVQLADSLQRLRDTQAQLMFADRLASMGRLAAGVGHEINNPLAYVLSNLNFVNKELGRALSGTPEEERTELLSAMADARDGAEKVRVIVQDLKTLSRPDDASLGSVELGAVVRGAVKMAAHEIRRRARLVEDLSQAPAVQGNAARLGQVFLNLLLNAAHAIPEGKAEQNEIRVSARPGEPGQVLVEVSDTGSGIAPEHLERIFDPFFTTKPMGQGTGLGLSVCHSIITTLGGRIGVVSEPGKGTTFRLVLPMAPVEQQARPGAAA</sequence>
<feature type="domain" description="HAMP" evidence="13">
    <location>
        <begin position="212"/>
        <end position="262"/>
    </location>
</feature>
<dbReference type="SUPFAM" id="SSF158472">
    <property type="entry name" value="HAMP domain-like"/>
    <property type="match status" value="1"/>
</dbReference>
<evidence type="ECO:0000313" key="15">
    <source>
        <dbReference type="Proteomes" id="UP001291309"/>
    </source>
</evidence>
<dbReference type="CDD" id="cd06225">
    <property type="entry name" value="HAMP"/>
    <property type="match status" value="1"/>
</dbReference>
<dbReference type="InterPro" id="IPR036890">
    <property type="entry name" value="HATPase_C_sf"/>
</dbReference>
<gene>
    <name evidence="14" type="ORF">SYV04_27485</name>
</gene>
<dbReference type="PROSITE" id="PS50885">
    <property type="entry name" value="HAMP"/>
    <property type="match status" value="1"/>
</dbReference>
<dbReference type="SUPFAM" id="SSF55874">
    <property type="entry name" value="ATPase domain of HSP90 chaperone/DNA topoisomerase II/histidine kinase"/>
    <property type="match status" value="1"/>
</dbReference>
<keyword evidence="9" id="KW-0902">Two-component regulatory system</keyword>
<dbReference type="PANTHER" id="PTHR43065:SF10">
    <property type="entry name" value="PEROXIDE STRESS-ACTIVATED HISTIDINE KINASE MAK3"/>
    <property type="match status" value="1"/>
</dbReference>
<keyword evidence="6" id="KW-0547">Nucleotide-binding</keyword>
<dbReference type="InterPro" id="IPR004358">
    <property type="entry name" value="Sig_transdc_His_kin-like_C"/>
</dbReference>
<protein>
    <recommendedName>
        <fullName evidence="3">histidine kinase</fullName>
        <ecNumber evidence="3">2.7.13.3</ecNumber>
    </recommendedName>
</protein>
<comment type="caution">
    <text evidence="14">The sequence shown here is derived from an EMBL/GenBank/DDBJ whole genome shotgun (WGS) entry which is preliminary data.</text>
</comment>
<feature type="domain" description="Histidine kinase" evidence="12">
    <location>
        <begin position="333"/>
        <end position="554"/>
    </location>
</feature>
<dbReference type="InterPro" id="IPR005467">
    <property type="entry name" value="His_kinase_dom"/>
</dbReference>
<keyword evidence="11" id="KW-0472">Membrane</keyword>
<dbReference type="Pfam" id="PF02518">
    <property type="entry name" value="HATPase_c"/>
    <property type="match status" value="1"/>
</dbReference>
<comment type="subcellular location">
    <subcellularLocation>
        <location evidence="2">Membrane</location>
    </subcellularLocation>
</comment>
<keyword evidence="10" id="KW-0175">Coiled coil</keyword>
<name>A0ABU5HAQ8_9BACT</name>
<keyword evidence="7" id="KW-0418">Kinase</keyword>
<dbReference type="SMART" id="SM00388">
    <property type="entry name" value="HisKA"/>
    <property type="match status" value="1"/>
</dbReference>
<evidence type="ECO:0000256" key="10">
    <source>
        <dbReference type="SAM" id="Coils"/>
    </source>
</evidence>
<evidence type="ECO:0000256" key="3">
    <source>
        <dbReference type="ARBA" id="ARBA00012438"/>
    </source>
</evidence>
<keyword evidence="8 14" id="KW-0067">ATP-binding</keyword>
<dbReference type="InterPro" id="IPR003594">
    <property type="entry name" value="HATPase_dom"/>
</dbReference>
<evidence type="ECO:0000313" key="14">
    <source>
        <dbReference type="EMBL" id="MDY7230169.1"/>
    </source>
</evidence>
<comment type="catalytic activity">
    <reaction evidence="1">
        <text>ATP + protein L-histidine = ADP + protein N-phospho-L-histidine.</text>
        <dbReference type="EC" id="2.7.13.3"/>
    </reaction>
</comment>
<evidence type="ECO:0000256" key="7">
    <source>
        <dbReference type="ARBA" id="ARBA00022777"/>
    </source>
</evidence>
<feature type="coiled-coil region" evidence="10">
    <location>
        <begin position="247"/>
        <end position="317"/>
    </location>
</feature>
<evidence type="ECO:0000256" key="2">
    <source>
        <dbReference type="ARBA" id="ARBA00004370"/>
    </source>
</evidence>
<dbReference type="Pfam" id="PF00672">
    <property type="entry name" value="HAMP"/>
    <property type="match status" value="1"/>
</dbReference>
<accession>A0ABU5HAQ8</accession>
<dbReference type="InterPro" id="IPR036097">
    <property type="entry name" value="HisK_dim/P_sf"/>
</dbReference>
<dbReference type="PANTHER" id="PTHR43065">
    <property type="entry name" value="SENSOR HISTIDINE KINASE"/>
    <property type="match status" value="1"/>
</dbReference>
<dbReference type="Proteomes" id="UP001291309">
    <property type="component" value="Unassembled WGS sequence"/>
</dbReference>
<dbReference type="GO" id="GO:0005524">
    <property type="term" value="F:ATP binding"/>
    <property type="evidence" value="ECO:0007669"/>
    <property type="project" value="UniProtKB-KW"/>
</dbReference>
<organism evidence="14 15">
    <name type="scientific">Hyalangium rubrum</name>
    <dbReference type="NCBI Taxonomy" id="3103134"/>
    <lineage>
        <taxon>Bacteria</taxon>
        <taxon>Pseudomonadati</taxon>
        <taxon>Myxococcota</taxon>
        <taxon>Myxococcia</taxon>
        <taxon>Myxococcales</taxon>
        <taxon>Cystobacterineae</taxon>
        <taxon>Archangiaceae</taxon>
        <taxon>Hyalangium</taxon>
    </lineage>
</organism>
<dbReference type="Gene3D" id="3.30.565.10">
    <property type="entry name" value="Histidine kinase-like ATPase, C-terminal domain"/>
    <property type="match status" value="1"/>
</dbReference>